<dbReference type="PANTHER" id="PTHR11360:SF284">
    <property type="entry name" value="EG:103B4.3 PROTEIN-RELATED"/>
    <property type="match status" value="1"/>
</dbReference>
<dbReference type="SUPFAM" id="SSF103473">
    <property type="entry name" value="MFS general substrate transporter"/>
    <property type="match status" value="1"/>
</dbReference>
<dbReference type="OrthoDB" id="6499973at2759"/>
<feature type="transmembrane region" description="Helical" evidence="3">
    <location>
        <begin position="139"/>
        <end position="160"/>
    </location>
</feature>
<comment type="subcellular location">
    <subcellularLocation>
        <location evidence="1">Membrane</location>
        <topology evidence="1">Multi-pass membrane protein</topology>
    </subcellularLocation>
</comment>
<feature type="transmembrane region" description="Helical" evidence="3">
    <location>
        <begin position="43"/>
        <end position="64"/>
    </location>
</feature>
<comment type="caution">
    <text evidence="5">The sequence shown here is derived from an EMBL/GenBank/DDBJ whole genome shotgun (WGS) entry which is preliminary data.</text>
</comment>
<dbReference type="InterPro" id="IPR011701">
    <property type="entry name" value="MFS"/>
</dbReference>
<evidence type="ECO:0000313" key="5">
    <source>
        <dbReference type="EMBL" id="RUS74091.1"/>
    </source>
</evidence>
<dbReference type="GO" id="GO:0016020">
    <property type="term" value="C:membrane"/>
    <property type="evidence" value="ECO:0007669"/>
    <property type="project" value="UniProtKB-SubCell"/>
</dbReference>
<keyword evidence="6" id="KW-1185">Reference proteome</keyword>
<evidence type="ECO:0000256" key="3">
    <source>
        <dbReference type="SAM" id="Phobius"/>
    </source>
</evidence>
<organism evidence="5 6">
    <name type="scientific">Elysia chlorotica</name>
    <name type="common">Eastern emerald elysia</name>
    <name type="synonym">Sea slug</name>
    <dbReference type="NCBI Taxonomy" id="188477"/>
    <lineage>
        <taxon>Eukaryota</taxon>
        <taxon>Metazoa</taxon>
        <taxon>Spiralia</taxon>
        <taxon>Lophotrochozoa</taxon>
        <taxon>Mollusca</taxon>
        <taxon>Gastropoda</taxon>
        <taxon>Heterobranchia</taxon>
        <taxon>Euthyneura</taxon>
        <taxon>Panpulmonata</taxon>
        <taxon>Sacoglossa</taxon>
        <taxon>Placobranchoidea</taxon>
        <taxon>Plakobranchidae</taxon>
        <taxon>Elysia</taxon>
    </lineage>
</organism>
<dbReference type="AlphaFoldDB" id="A0A3S0ZG61"/>
<feature type="transmembrane region" description="Helical" evidence="3">
    <location>
        <begin position="76"/>
        <end position="96"/>
    </location>
</feature>
<sequence>MEGGAWGLVIVMSAFMVQVLTFGTTASVGVYNIELLDHFRSNTVGVSLIGAINFGVYLGSGPIVSFLMTRFSYRNIALVGSALVCVGLLGMSHYPYIPTMCLFFGVLTGFGNCCTYIPSHVLSGLYYDKYRSVATGVSTSGSGLGGAVFPVLVGFLIDVYSWRGSLIFLAGLNLHLFIFAALLRYPPEVGSPSARAYASSERVRTREGENESLAPSARSQLPMSSRQIYIFTNYGFNIYFLSNIMWNASYAILQSFGPEFLQERGLTLMGAAWLSGAFGLSSFVGGVVGGVIGNVDNVDRQRLYTLACLLMGVAILGFPLAHQVALYAVALVAAGLALGIILGLLIVVLTDLVGAESLGNGLGYLMLSNGVGTFLGPPVA</sequence>
<feature type="transmembrane region" description="Helical" evidence="3">
    <location>
        <begin position="327"/>
        <end position="349"/>
    </location>
</feature>
<accession>A0A3S0ZG61</accession>
<dbReference type="PANTHER" id="PTHR11360">
    <property type="entry name" value="MONOCARBOXYLATE TRANSPORTER"/>
    <property type="match status" value="1"/>
</dbReference>
<name>A0A3S0ZG61_ELYCH</name>
<gene>
    <name evidence="5" type="ORF">EGW08_018154</name>
</gene>
<evidence type="ECO:0000256" key="1">
    <source>
        <dbReference type="ARBA" id="ARBA00004141"/>
    </source>
</evidence>
<keyword evidence="3" id="KW-0472">Membrane</keyword>
<proteinExistence type="predicted"/>
<dbReference type="GO" id="GO:0008028">
    <property type="term" value="F:monocarboxylic acid transmembrane transporter activity"/>
    <property type="evidence" value="ECO:0007669"/>
    <property type="project" value="TreeGrafter"/>
</dbReference>
<dbReference type="Proteomes" id="UP000271974">
    <property type="component" value="Unassembled WGS sequence"/>
</dbReference>
<dbReference type="Pfam" id="PF07690">
    <property type="entry name" value="MFS_1"/>
    <property type="match status" value="1"/>
</dbReference>
<feature type="transmembrane region" description="Helical" evidence="3">
    <location>
        <begin position="166"/>
        <end position="185"/>
    </location>
</feature>
<evidence type="ECO:0000256" key="2">
    <source>
        <dbReference type="SAM" id="MobiDB-lite"/>
    </source>
</evidence>
<dbReference type="InterPro" id="IPR036259">
    <property type="entry name" value="MFS_trans_sf"/>
</dbReference>
<feature type="transmembrane region" description="Helical" evidence="3">
    <location>
        <begin position="266"/>
        <end position="291"/>
    </location>
</feature>
<dbReference type="InterPro" id="IPR020846">
    <property type="entry name" value="MFS_dom"/>
</dbReference>
<feature type="transmembrane region" description="Helical" evidence="3">
    <location>
        <begin position="303"/>
        <end position="321"/>
    </location>
</feature>
<evidence type="ECO:0000313" key="6">
    <source>
        <dbReference type="Proteomes" id="UP000271974"/>
    </source>
</evidence>
<dbReference type="Gene3D" id="1.20.1250.20">
    <property type="entry name" value="MFS general substrate transporter like domains"/>
    <property type="match status" value="2"/>
</dbReference>
<feature type="domain" description="Major facilitator superfamily (MFS) profile" evidence="4">
    <location>
        <begin position="235"/>
        <end position="380"/>
    </location>
</feature>
<feature type="non-terminal residue" evidence="5">
    <location>
        <position position="380"/>
    </location>
</feature>
<dbReference type="PROSITE" id="PS50850">
    <property type="entry name" value="MFS"/>
    <property type="match status" value="1"/>
</dbReference>
<dbReference type="EMBL" id="RQTK01000867">
    <property type="protein sequence ID" value="RUS74091.1"/>
    <property type="molecule type" value="Genomic_DNA"/>
</dbReference>
<evidence type="ECO:0000259" key="4">
    <source>
        <dbReference type="PROSITE" id="PS50850"/>
    </source>
</evidence>
<reference evidence="5 6" key="1">
    <citation type="submission" date="2019-01" db="EMBL/GenBank/DDBJ databases">
        <title>A draft genome assembly of the solar-powered sea slug Elysia chlorotica.</title>
        <authorList>
            <person name="Cai H."/>
            <person name="Li Q."/>
            <person name="Fang X."/>
            <person name="Li J."/>
            <person name="Curtis N.E."/>
            <person name="Altenburger A."/>
            <person name="Shibata T."/>
            <person name="Feng M."/>
            <person name="Maeda T."/>
            <person name="Schwartz J.A."/>
            <person name="Shigenobu S."/>
            <person name="Lundholm N."/>
            <person name="Nishiyama T."/>
            <person name="Yang H."/>
            <person name="Hasebe M."/>
            <person name="Li S."/>
            <person name="Pierce S.K."/>
            <person name="Wang J."/>
        </authorList>
    </citation>
    <scope>NUCLEOTIDE SEQUENCE [LARGE SCALE GENOMIC DNA]</scope>
    <source>
        <strain evidence="5">EC2010</strain>
        <tissue evidence="5">Whole organism of an adult</tissue>
    </source>
</reference>
<keyword evidence="3" id="KW-1133">Transmembrane helix</keyword>
<feature type="transmembrane region" description="Helical" evidence="3">
    <location>
        <begin position="7"/>
        <end position="31"/>
    </location>
</feature>
<keyword evidence="3" id="KW-0812">Transmembrane</keyword>
<feature type="transmembrane region" description="Helical" evidence="3">
    <location>
        <begin position="228"/>
        <end position="246"/>
    </location>
</feature>
<dbReference type="InterPro" id="IPR050327">
    <property type="entry name" value="Proton-linked_MCT"/>
</dbReference>
<protein>
    <recommendedName>
        <fullName evidence="4">Major facilitator superfamily (MFS) profile domain-containing protein</fullName>
    </recommendedName>
</protein>
<feature type="region of interest" description="Disordered" evidence="2">
    <location>
        <begin position="190"/>
        <end position="217"/>
    </location>
</feature>